<protein>
    <submittedName>
        <fullName evidence="1">Uncharacterized protein</fullName>
    </submittedName>
</protein>
<sequence length="104" mass="12151">MPISTLFRHYSVGIHVDAQAIVRGFLQEKRLMRLSSSVSRSIDPRRPYKPTQEDTYVISLLPRVCVLQGLIQKQKQARDNCDGKPKKNERADEKYRIVLRELRN</sequence>
<proteinExistence type="predicted"/>
<reference evidence="1 2" key="1">
    <citation type="journal article" date="2023" name="IMA Fungus">
        <title>Comparative genomic study of the Penicillium genus elucidates a diverse pangenome and 15 lateral gene transfer events.</title>
        <authorList>
            <person name="Petersen C."/>
            <person name="Sorensen T."/>
            <person name="Nielsen M.R."/>
            <person name="Sondergaard T.E."/>
            <person name="Sorensen J.L."/>
            <person name="Fitzpatrick D.A."/>
            <person name="Frisvad J.C."/>
            <person name="Nielsen K.L."/>
        </authorList>
    </citation>
    <scope>NUCLEOTIDE SEQUENCE [LARGE SCALE GENOMIC DNA]</scope>
    <source>
        <strain evidence="1 2">IBT 3361</strain>
    </source>
</reference>
<gene>
    <name evidence="1" type="ORF">N7505_001347</name>
</gene>
<name>A0ABQ8WWY1_PENCH</name>
<dbReference type="EMBL" id="JAPVEB010000001">
    <property type="protein sequence ID" value="KAJ5283367.1"/>
    <property type="molecule type" value="Genomic_DNA"/>
</dbReference>
<accession>A0ABQ8WWY1</accession>
<organism evidence="1 2">
    <name type="scientific">Penicillium chrysogenum</name>
    <name type="common">Penicillium notatum</name>
    <dbReference type="NCBI Taxonomy" id="5076"/>
    <lineage>
        <taxon>Eukaryota</taxon>
        <taxon>Fungi</taxon>
        <taxon>Dikarya</taxon>
        <taxon>Ascomycota</taxon>
        <taxon>Pezizomycotina</taxon>
        <taxon>Eurotiomycetes</taxon>
        <taxon>Eurotiomycetidae</taxon>
        <taxon>Eurotiales</taxon>
        <taxon>Aspergillaceae</taxon>
        <taxon>Penicillium</taxon>
        <taxon>Penicillium chrysogenum species complex</taxon>
    </lineage>
</organism>
<dbReference type="InterPro" id="IPR021842">
    <property type="entry name" value="DUF3435"/>
</dbReference>
<comment type="caution">
    <text evidence="1">The sequence shown here is derived from an EMBL/GenBank/DDBJ whole genome shotgun (WGS) entry which is preliminary data.</text>
</comment>
<dbReference type="Pfam" id="PF11917">
    <property type="entry name" value="DUF3435"/>
    <property type="match status" value="1"/>
</dbReference>
<evidence type="ECO:0000313" key="2">
    <source>
        <dbReference type="Proteomes" id="UP001220256"/>
    </source>
</evidence>
<keyword evidence="2" id="KW-1185">Reference proteome</keyword>
<evidence type="ECO:0000313" key="1">
    <source>
        <dbReference type="EMBL" id="KAJ5283367.1"/>
    </source>
</evidence>
<dbReference type="Proteomes" id="UP001220256">
    <property type="component" value="Unassembled WGS sequence"/>
</dbReference>